<feature type="compositionally biased region" description="Basic and acidic residues" evidence="2">
    <location>
        <begin position="1"/>
        <end position="18"/>
    </location>
</feature>
<dbReference type="EMBL" id="KE356560">
    <property type="protein sequence ID" value="ERG90484.1"/>
    <property type="molecule type" value="Genomic_DNA"/>
</dbReference>
<proteinExistence type="inferred from homology"/>
<dbReference type="Proteomes" id="UP000030649">
    <property type="component" value="Unassembled WGS sequence"/>
</dbReference>
<dbReference type="NCBIfam" id="NF011470">
    <property type="entry name" value="PRK14887.1"/>
    <property type="match status" value="1"/>
</dbReference>
<evidence type="ECO:0000313" key="4">
    <source>
        <dbReference type="Proteomes" id="UP000030649"/>
    </source>
</evidence>
<gene>
    <name evidence="3" type="ORF">J07HQW1_00506</name>
</gene>
<feature type="region of interest" description="Disordered" evidence="2">
    <location>
        <begin position="1"/>
        <end position="52"/>
    </location>
</feature>
<dbReference type="InterPro" id="IPR015419">
    <property type="entry name" value="CTAG/Pcc1"/>
</dbReference>
<reference evidence="3 4" key="1">
    <citation type="journal article" date="2013" name="PLoS ONE">
        <title>Assembly-driven community genomics of a hypersaline microbial ecosystem.</title>
        <authorList>
            <person name="Podell S."/>
            <person name="Ugalde J.A."/>
            <person name="Narasingarao P."/>
            <person name="Banfield J.F."/>
            <person name="Heidelberg K.B."/>
            <person name="Allen E.E."/>
        </authorList>
    </citation>
    <scope>NUCLEOTIDE SEQUENCE [LARGE SCALE GENOMIC DNA]</scope>
    <source>
        <strain evidence="4">J07HQW1</strain>
    </source>
</reference>
<name>U1MLF9_9EURY</name>
<dbReference type="Gene3D" id="3.30.310.50">
    <property type="entry name" value="Alpha-D-phosphohexomutase, C-terminal domain"/>
    <property type="match status" value="1"/>
</dbReference>
<protein>
    <submittedName>
        <fullName evidence="3">Uncharacterized protein conserved in archaea</fullName>
    </submittedName>
</protein>
<feature type="compositionally biased region" description="Polar residues" evidence="2">
    <location>
        <begin position="40"/>
        <end position="49"/>
    </location>
</feature>
<sequence length="139" mass="15136">MNSDSGRDDNNEKNHMNDTDQSDTSAVSSNDNMSDTNSSPTANKTSDSVTHQRHTLELTWHYSDVQHAQIVSSAINQEVGEINDTRSHAQVETDDTTVTVSITATDLIALRAGANTWARFVAVAEQVRNSVDNTLSDAD</sequence>
<dbReference type="Pfam" id="PF09341">
    <property type="entry name" value="Pcc1"/>
    <property type="match status" value="1"/>
</dbReference>
<dbReference type="HOGENOM" id="CLU_1922749_0_0_2"/>
<comment type="similarity">
    <text evidence="1">Belongs to the CTAG/PCC1 family.</text>
</comment>
<evidence type="ECO:0000313" key="3">
    <source>
        <dbReference type="EMBL" id="ERG90484.1"/>
    </source>
</evidence>
<accession>U1MLF9</accession>
<organism evidence="3 4">
    <name type="scientific">Haloquadratum walsbyi J07HQW1</name>
    <dbReference type="NCBI Taxonomy" id="1238424"/>
    <lineage>
        <taxon>Archaea</taxon>
        <taxon>Methanobacteriati</taxon>
        <taxon>Methanobacteriota</taxon>
        <taxon>Stenosarchaea group</taxon>
        <taxon>Halobacteria</taxon>
        <taxon>Halobacteriales</taxon>
        <taxon>Haloferacaceae</taxon>
        <taxon>Haloquadratum</taxon>
    </lineage>
</organism>
<feature type="compositionally biased region" description="Low complexity" evidence="2">
    <location>
        <begin position="28"/>
        <end position="39"/>
    </location>
</feature>
<dbReference type="STRING" id="1238424.J07HQW1_00506"/>
<dbReference type="AlphaFoldDB" id="U1MLF9"/>
<evidence type="ECO:0000256" key="2">
    <source>
        <dbReference type="SAM" id="MobiDB-lite"/>
    </source>
</evidence>
<evidence type="ECO:0000256" key="1">
    <source>
        <dbReference type="ARBA" id="ARBA00007073"/>
    </source>
</evidence>